<organism evidence="2 3">
    <name type="scientific">Plectonema cf. radiosum LEGE 06105</name>
    <dbReference type="NCBI Taxonomy" id="945769"/>
    <lineage>
        <taxon>Bacteria</taxon>
        <taxon>Bacillati</taxon>
        <taxon>Cyanobacteriota</taxon>
        <taxon>Cyanophyceae</taxon>
        <taxon>Oscillatoriophycideae</taxon>
        <taxon>Oscillatoriales</taxon>
        <taxon>Microcoleaceae</taxon>
        <taxon>Plectonema</taxon>
    </lineage>
</organism>
<dbReference type="GO" id="GO:0008168">
    <property type="term" value="F:methyltransferase activity"/>
    <property type="evidence" value="ECO:0007669"/>
    <property type="project" value="UniProtKB-KW"/>
</dbReference>
<keyword evidence="2" id="KW-0489">Methyltransferase</keyword>
<dbReference type="AlphaFoldDB" id="A0A8J7F993"/>
<comment type="caution">
    <text evidence="2">The sequence shown here is derived from an EMBL/GenBank/DDBJ whole genome shotgun (WGS) entry which is preliminary data.</text>
</comment>
<evidence type="ECO:0000313" key="2">
    <source>
        <dbReference type="EMBL" id="MBE9213949.1"/>
    </source>
</evidence>
<dbReference type="PANTHER" id="PTHR45128">
    <property type="entry name" value="METHYLTRANSFERASE TYPE 11"/>
    <property type="match status" value="1"/>
</dbReference>
<feature type="domain" description="Methyltransferase" evidence="1">
    <location>
        <begin position="56"/>
        <end position="167"/>
    </location>
</feature>
<dbReference type="SUPFAM" id="SSF53335">
    <property type="entry name" value="S-adenosyl-L-methionine-dependent methyltransferases"/>
    <property type="match status" value="1"/>
</dbReference>
<evidence type="ECO:0000313" key="3">
    <source>
        <dbReference type="Proteomes" id="UP000620559"/>
    </source>
</evidence>
<dbReference type="CDD" id="cd02440">
    <property type="entry name" value="AdoMet_MTases"/>
    <property type="match status" value="1"/>
</dbReference>
<keyword evidence="2" id="KW-0808">Transferase</keyword>
<dbReference type="GO" id="GO:0032259">
    <property type="term" value="P:methylation"/>
    <property type="evidence" value="ECO:0007669"/>
    <property type="project" value="UniProtKB-KW"/>
</dbReference>
<keyword evidence="3" id="KW-1185">Reference proteome</keyword>
<evidence type="ECO:0000259" key="1">
    <source>
        <dbReference type="Pfam" id="PF13847"/>
    </source>
</evidence>
<dbReference type="Proteomes" id="UP000620559">
    <property type="component" value="Unassembled WGS sequence"/>
</dbReference>
<dbReference type="EMBL" id="JADEWL010000046">
    <property type="protein sequence ID" value="MBE9213949.1"/>
    <property type="molecule type" value="Genomic_DNA"/>
</dbReference>
<dbReference type="RefSeq" id="WP_193921279.1">
    <property type="nucleotide sequence ID" value="NZ_JADEWL010000046.1"/>
</dbReference>
<name>A0A8J7F993_9CYAN</name>
<dbReference type="Gene3D" id="3.40.50.150">
    <property type="entry name" value="Vaccinia Virus protein VP39"/>
    <property type="match status" value="1"/>
</dbReference>
<sequence>MQAQASDLVEKIRQQFDSAPYPRISLDESPKDKPNLLYIHSLVTAYYLRNQKVIDTKGKVILDAGCGSGYKSLVLAEANPGAKIIGVDISEESVKLARQRLEHHGFDNTEFHVSFLEDLPKLGVKFDYINCDDVLYLLPDAVKGLQAMKAVLQPDGIMRVNLHSSLQRANFFRAQNLFKFMGLMNDNPEDMEIGIVQEIMNALKDGVSLKAQTWSSQYNEADGKDIILANQLLVGDKGATIPEFFSLLKAANLEFIKMVNWWQWDLMALFKEPDDLPAFLGMSLPELSAEQKLHLFELFHPIHRLLDLYCGNPNQAQSFVPVEQWTDSNWENAKVHLHPQLKTPKFREELISCITEIRPFIISEHLQVIQDSVSIDSSMSFCLIPLLEQPQSMTNLAERWKQVRPLDPVTLEPTDQSQAFYMLQQLFLRLESLGYVMLEGKRS</sequence>
<dbReference type="InterPro" id="IPR025714">
    <property type="entry name" value="Methyltranfer_dom"/>
</dbReference>
<dbReference type="InterPro" id="IPR053173">
    <property type="entry name" value="SAM-binding_MTase"/>
</dbReference>
<reference evidence="2" key="1">
    <citation type="submission" date="2020-10" db="EMBL/GenBank/DDBJ databases">
        <authorList>
            <person name="Castelo-Branco R."/>
            <person name="Eusebio N."/>
            <person name="Adriana R."/>
            <person name="Vieira A."/>
            <person name="Brugerolle De Fraissinette N."/>
            <person name="Rezende De Castro R."/>
            <person name="Schneider M.P."/>
            <person name="Vasconcelos V."/>
            <person name="Leao P.N."/>
        </authorList>
    </citation>
    <scope>NUCLEOTIDE SEQUENCE</scope>
    <source>
        <strain evidence="2">LEGE 06105</strain>
    </source>
</reference>
<gene>
    <name evidence="2" type="ORF">IQ247_14955</name>
</gene>
<accession>A0A8J7F993</accession>
<proteinExistence type="predicted"/>
<dbReference type="PANTHER" id="PTHR45128:SF1">
    <property type="entry name" value="S-ADENOSYLMETHIONINE-DEPENDENT METHYLTRANSFERASE RV2258C"/>
    <property type="match status" value="1"/>
</dbReference>
<dbReference type="InterPro" id="IPR029063">
    <property type="entry name" value="SAM-dependent_MTases_sf"/>
</dbReference>
<dbReference type="Pfam" id="PF13847">
    <property type="entry name" value="Methyltransf_31"/>
    <property type="match status" value="1"/>
</dbReference>
<protein>
    <submittedName>
        <fullName evidence="2">Class I SAM-dependent methyltransferase</fullName>
    </submittedName>
</protein>